<dbReference type="Proteomes" id="UP001589628">
    <property type="component" value="Unassembled WGS sequence"/>
</dbReference>
<keyword evidence="11" id="KW-1185">Reference proteome</keyword>
<evidence type="ECO:0000313" key="10">
    <source>
        <dbReference type="EMBL" id="MFB9886795.1"/>
    </source>
</evidence>
<keyword evidence="7 9" id="KW-0472">Membrane</keyword>
<dbReference type="NCBIfam" id="TIGR04408">
    <property type="entry name" value="LptG_lptG"/>
    <property type="match status" value="1"/>
</dbReference>
<feature type="transmembrane region" description="Helical" evidence="9">
    <location>
        <begin position="61"/>
        <end position="81"/>
    </location>
</feature>
<evidence type="ECO:0000256" key="9">
    <source>
        <dbReference type="SAM" id="Phobius"/>
    </source>
</evidence>
<comment type="subcellular location">
    <subcellularLocation>
        <location evidence="2">Cell membrane</location>
        <topology evidence="2">Multi-pass membrane protein</topology>
    </subcellularLocation>
</comment>
<dbReference type="EMBL" id="JBHLZN010000003">
    <property type="protein sequence ID" value="MFB9886795.1"/>
    <property type="molecule type" value="Genomic_DNA"/>
</dbReference>
<feature type="transmembrane region" description="Helical" evidence="9">
    <location>
        <begin position="276"/>
        <end position="294"/>
    </location>
</feature>
<evidence type="ECO:0000256" key="4">
    <source>
        <dbReference type="ARBA" id="ARBA00022475"/>
    </source>
</evidence>
<dbReference type="InterPro" id="IPR030923">
    <property type="entry name" value="LptG"/>
</dbReference>
<feature type="transmembrane region" description="Helical" evidence="9">
    <location>
        <begin position="102"/>
        <end position="122"/>
    </location>
</feature>
<comment type="function">
    <text evidence="1">Part of the ABC transporter complex LptBFG involved in the translocation of lipopolysaccharide (LPS) from the inner membrane to the outer membrane.</text>
</comment>
<keyword evidence="6 9" id="KW-1133">Transmembrane helix</keyword>
<evidence type="ECO:0000256" key="1">
    <source>
        <dbReference type="ARBA" id="ARBA00002265"/>
    </source>
</evidence>
<dbReference type="RefSeq" id="WP_035460856.1">
    <property type="nucleotide sequence ID" value="NZ_JBHLZN010000003.1"/>
</dbReference>
<comment type="caution">
    <text evidence="10">The sequence shown here is derived from an EMBL/GenBank/DDBJ whole genome shotgun (WGS) entry which is preliminary data.</text>
</comment>
<dbReference type="PANTHER" id="PTHR33529">
    <property type="entry name" value="SLR0882 PROTEIN-RELATED"/>
    <property type="match status" value="1"/>
</dbReference>
<comment type="subunit">
    <text evidence="8">Component of the lipopolysaccharide transport and assembly complex. The LptBFG transporter is composed of two ATP-binding proteins (LptB) and two transmembrane proteins (LptF and LptG).</text>
</comment>
<evidence type="ECO:0000313" key="11">
    <source>
        <dbReference type="Proteomes" id="UP001589628"/>
    </source>
</evidence>
<dbReference type="InterPro" id="IPR005495">
    <property type="entry name" value="LptG/LptF_permease"/>
</dbReference>
<reference evidence="10 11" key="1">
    <citation type="submission" date="2024-09" db="EMBL/GenBank/DDBJ databases">
        <authorList>
            <person name="Sun Q."/>
            <person name="Mori K."/>
        </authorList>
    </citation>
    <scope>NUCLEOTIDE SEQUENCE [LARGE SCALE GENOMIC DNA]</scope>
    <source>
        <strain evidence="10 11">ATCC 51285</strain>
    </source>
</reference>
<dbReference type="PANTHER" id="PTHR33529:SF2">
    <property type="entry name" value="LIPOPOLYSACCHARIDE EXPORT SYSTEM PERMEASE PROTEIN LPTG"/>
    <property type="match status" value="1"/>
</dbReference>
<evidence type="ECO:0000256" key="2">
    <source>
        <dbReference type="ARBA" id="ARBA00004651"/>
    </source>
</evidence>
<evidence type="ECO:0000256" key="8">
    <source>
        <dbReference type="ARBA" id="ARBA00026081"/>
    </source>
</evidence>
<organism evidence="10 11">
    <name type="scientific">Balneatrix alpica</name>
    <dbReference type="NCBI Taxonomy" id="75684"/>
    <lineage>
        <taxon>Bacteria</taxon>
        <taxon>Pseudomonadati</taxon>
        <taxon>Pseudomonadota</taxon>
        <taxon>Gammaproteobacteria</taxon>
        <taxon>Oceanospirillales</taxon>
        <taxon>Balneatrichaceae</taxon>
        <taxon>Balneatrix</taxon>
    </lineage>
</organism>
<feature type="transmembrane region" description="Helical" evidence="9">
    <location>
        <begin position="332"/>
        <end position="353"/>
    </location>
</feature>
<name>A0ABV5ZC09_9GAMM</name>
<evidence type="ECO:0000256" key="5">
    <source>
        <dbReference type="ARBA" id="ARBA00022692"/>
    </source>
</evidence>
<evidence type="ECO:0000256" key="3">
    <source>
        <dbReference type="ARBA" id="ARBA00007725"/>
    </source>
</evidence>
<evidence type="ECO:0000256" key="7">
    <source>
        <dbReference type="ARBA" id="ARBA00023136"/>
    </source>
</evidence>
<sequence>MISILDKYIARHVLQAVLLALLVLLGLDLLFAFLDELDELGEAYTLEVIAHYLWLTLPARLYELLPISAMLGALIGLGVLAGSSELTVMRAAGISLWRIARAVMQPTLLLMLLVMLVGEWWVPQSAPQANSIRAVALGKQDELASRYGVWHREGNTFIHFNAVDSRGLIYGVSRYQFDEQQRLVSSSYAEQAQYQDGQWLLSQVREAKLETVEPPRWQAQQREQEPWQTELTPELLNLVVLDPLYLPMPGLWQYANYLQEQGLEADRYWLAFWQKMLQPLAVAALVLVGMSFVFGPLRSVSMGQRVISGVIVGVAFRLAQDLLGPVVTLSGISPLLAVLGLLVLCLGLGSWLLKRVR</sequence>
<keyword evidence="4" id="KW-1003">Cell membrane</keyword>
<comment type="similarity">
    <text evidence="3">Belongs to the LptF/LptG family.</text>
</comment>
<feature type="transmembrane region" description="Helical" evidence="9">
    <location>
        <begin position="306"/>
        <end position="326"/>
    </location>
</feature>
<dbReference type="Pfam" id="PF03739">
    <property type="entry name" value="LptF_LptG"/>
    <property type="match status" value="1"/>
</dbReference>
<keyword evidence="5 9" id="KW-0812">Transmembrane</keyword>
<accession>A0ABV5ZC09</accession>
<gene>
    <name evidence="10" type="primary">lptG</name>
    <name evidence="10" type="ORF">ACFFLH_10255</name>
</gene>
<feature type="transmembrane region" description="Helical" evidence="9">
    <location>
        <begin position="12"/>
        <end position="34"/>
    </location>
</feature>
<evidence type="ECO:0000256" key="6">
    <source>
        <dbReference type="ARBA" id="ARBA00022989"/>
    </source>
</evidence>
<proteinExistence type="inferred from homology"/>
<protein>
    <submittedName>
        <fullName evidence="10">LPS export ABC transporter permease LptG</fullName>
    </submittedName>
</protein>